<reference evidence="1" key="1">
    <citation type="journal article" date="2019" name="bioRxiv">
        <title>The Genome of the Zebra Mussel, Dreissena polymorpha: A Resource for Invasive Species Research.</title>
        <authorList>
            <person name="McCartney M.A."/>
            <person name="Auch B."/>
            <person name="Kono T."/>
            <person name="Mallez S."/>
            <person name="Zhang Y."/>
            <person name="Obille A."/>
            <person name="Becker A."/>
            <person name="Abrahante J.E."/>
            <person name="Garbe J."/>
            <person name="Badalamenti J.P."/>
            <person name="Herman A."/>
            <person name="Mangelson H."/>
            <person name="Liachko I."/>
            <person name="Sullivan S."/>
            <person name="Sone E.D."/>
            <person name="Koren S."/>
            <person name="Silverstein K.A.T."/>
            <person name="Beckman K.B."/>
            <person name="Gohl D.M."/>
        </authorList>
    </citation>
    <scope>NUCLEOTIDE SEQUENCE</scope>
    <source>
        <strain evidence="1">Duluth1</strain>
        <tissue evidence="1">Whole animal</tissue>
    </source>
</reference>
<dbReference type="AlphaFoldDB" id="A0A9D4JCY2"/>
<reference evidence="1" key="2">
    <citation type="submission" date="2020-11" db="EMBL/GenBank/DDBJ databases">
        <authorList>
            <person name="McCartney M.A."/>
            <person name="Auch B."/>
            <person name="Kono T."/>
            <person name="Mallez S."/>
            <person name="Becker A."/>
            <person name="Gohl D.M."/>
            <person name="Silverstein K.A.T."/>
            <person name="Koren S."/>
            <person name="Bechman K.B."/>
            <person name="Herman A."/>
            <person name="Abrahante J.E."/>
            <person name="Garbe J."/>
        </authorList>
    </citation>
    <scope>NUCLEOTIDE SEQUENCE</scope>
    <source>
        <strain evidence="1">Duluth1</strain>
        <tissue evidence="1">Whole animal</tissue>
    </source>
</reference>
<sequence>MFGRQPRLALDAFFGLKRQHCSGTSPTYYMQKFEKVLSEAYSKANDAALRSSDKVKK</sequence>
<gene>
    <name evidence="1" type="ORF">DPMN_156990</name>
</gene>
<name>A0A9D4JCY2_DREPO</name>
<dbReference type="EMBL" id="JAIWYP010000007">
    <property type="protein sequence ID" value="KAH3803287.1"/>
    <property type="molecule type" value="Genomic_DNA"/>
</dbReference>
<protein>
    <submittedName>
        <fullName evidence="1">Uncharacterized protein</fullName>
    </submittedName>
</protein>
<proteinExistence type="predicted"/>
<evidence type="ECO:0000313" key="1">
    <source>
        <dbReference type="EMBL" id="KAH3803287.1"/>
    </source>
</evidence>
<accession>A0A9D4JCY2</accession>
<dbReference type="Proteomes" id="UP000828390">
    <property type="component" value="Unassembled WGS sequence"/>
</dbReference>
<comment type="caution">
    <text evidence="1">The sequence shown here is derived from an EMBL/GenBank/DDBJ whole genome shotgun (WGS) entry which is preliminary data.</text>
</comment>
<organism evidence="1 2">
    <name type="scientific">Dreissena polymorpha</name>
    <name type="common">Zebra mussel</name>
    <name type="synonym">Mytilus polymorpha</name>
    <dbReference type="NCBI Taxonomy" id="45954"/>
    <lineage>
        <taxon>Eukaryota</taxon>
        <taxon>Metazoa</taxon>
        <taxon>Spiralia</taxon>
        <taxon>Lophotrochozoa</taxon>
        <taxon>Mollusca</taxon>
        <taxon>Bivalvia</taxon>
        <taxon>Autobranchia</taxon>
        <taxon>Heteroconchia</taxon>
        <taxon>Euheterodonta</taxon>
        <taxon>Imparidentia</taxon>
        <taxon>Neoheterodontei</taxon>
        <taxon>Myida</taxon>
        <taxon>Dreissenoidea</taxon>
        <taxon>Dreissenidae</taxon>
        <taxon>Dreissena</taxon>
    </lineage>
</organism>
<evidence type="ECO:0000313" key="2">
    <source>
        <dbReference type="Proteomes" id="UP000828390"/>
    </source>
</evidence>
<keyword evidence="2" id="KW-1185">Reference proteome</keyword>